<accession>A0ABT3R4Q9</accession>
<feature type="DNA-binding region" description="H-T-H motif" evidence="4">
    <location>
        <begin position="38"/>
        <end position="57"/>
    </location>
</feature>
<organism evidence="6 7">
    <name type="scientific">Roseibium salinum</name>
    <dbReference type="NCBI Taxonomy" id="1604349"/>
    <lineage>
        <taxon>Bacteria</taxon>
        <taxon>Pseudomonadati</taxon>
        <taxon>Pseudomonadota</taxon>
        <taxon>Alphaproteobacteria</taxon>
        <taxon>Hyphomicrobiales</taxon>
        <taxon>Stappiaceae</taxon>
        <taxon>Roseibium</taxon>
    </lineage>
</organism>
<feature type="domain" description="HTH tetR-type" evidence="5">
    <location>
        <begin position="15"/>
        <end position="75"/>
    </location>
</feature>
<dbReference type="Gene3D" id="1.10.357.10">
    <property type="entry name" value="Tetracycline Repressor, domain 2"/>
    <property type="match status" value="1"/>
</dbReference>
<dbReference type="InterPro" id="IPR001647">
    <property type="entry name" value="HTH_TetR"/>
</dbReference>
<dbReference type="SUPFAM" id="SSF46689">
    <property type="entry name" value="Homeodomain-like"/>
    <property type="match status" value="1"/>
</dbReference>
<dbReference type="InterPro" id="IPR009057">
    <property type="entry name" value="Homeodomain-like_sf"/>
</dbReference>
<dbReference type="RefSeq" id="WP_265963999.1">
    <property type="nucleotide sequence ID" value="NZ_JAPEVI010000003.1"/>
</dbReference>
<keyword evidence="1" id="KW-0805">Transcription regulation</keyword>
<keyword evidence="3" id="KW-0804">Transcription</keyword>
<dbReference type="Proteomes" id="UP001300261">
    <property type="component" value="Unassembled WGS sequence"/>
</dbReference>
<dbReference type="EMBL" id="JAPEVI010000003">
    <property type="protein sequence ID" value="MCX2724183.1"/>
    <property type="molecule type" value="Genomic_DNA"/>
</dbReference>
<keyword evidence="2 4" id="KW-0238">DNA-binding</keyword>
<comment type="caution">
    <text evidence="6">The sequence shown here is derived from an EMBL/GenBank/DDBJ whole genome shotgun (WGS) entry which is preliminary data.</text>
</comment>
<dbReference type="Pfam" id="PF00440">
    <property type="entry name" value="TetR_N"/>
    <property type="match status" value="1"/>
</dbReference>
<dbReference type="Pfam" id="PF13305">
    <property type="entry name" value="TetR_C_33"/>
    <property type="match status" value="1"/>
</dbReference>
<evidence type="ECO:0000256" key="4">
    <source>
        <dbReference type="PROSITE-ProRule" id="PRU00335"/>
    </source>
</evidence>
<evidence type="ECO:0000259" key="5">
    <source>
        <dbReference type="PROSITE" id="PS50977"/>
    </source>
</evidence>
<keyword evidence="7" id="KW-1185">Reference proteome</keyword>
<evidence type="ECO:0000256" key="3">
    <source>
        <dbReference type="ARBA" id="ARBA00023163"/>
    </source>
</evidence>
<evidence type="ECO:0000313" key="6">
    <source>
        <dbReference type="EMBL" id="MCX2724183.1"/>
    </source>
</evidence>
<dbReference type="InterPro" id="IPR036271">
    <property type="entry name" value="Tet_transcr_reg_TetR-rel_C_sf"/>
</dbReference>
<dbReference type="PANTHER" id="PTHR30055:SF209">
    <property type="entry name" value="POSSIBLE TRANSCRIPTIONAL REGULATORY PROTEIN (PROBABLY TETR-FAMILY)"/>
    <property type="match status" value="1"/>
</dbReference>
<dbReference type="PRINTS" id="PR00455">
    <property type="entry name" value="HTHTETR"/>
</dbReference>
<evidence type="ECO:0000313" key="7">
    <source>
        <dbReference type="Proteomes" id="UP001300261"/>
    </source>
</evidence>
<protein>
    <submittedName>
        <fullName evidence="6">TetR/AcrR family transcriptional regulator</fullName>
    </submittedName>
</protein>
<sequence>MAKTEIRKKTAYHHGDLRGQLLAAARGLIGEHGPDGFSMADAARLAGVSTAAPYRHFSSRQDLLAAVAENGLQRLGEALEKQASNHPRGTLSSIAAVMRAFVDFAGSEPHIFRLMYSTMTHSGRFRELQKIGKESYGVHLREIALYLGEKEVNEKVVRATFLLWPHVLGLSFLVIDSKLESSDFPIDIDETIRTVAERLLPATEQLQKP</sequence>
<name>A0ABT3R4Q9_9HYPH</name>
<dbReference type="InterPro" id="IPR050109">
    <property type="entry name" value="HTH-type_TetR-like_transc_reg"/>
</dbReference>
<proteinExistence type="predicted"/>
<dbReference type="PANTHER" id="PTHR30055">
    <property type="entry name" value="HTH-TYPE TRANSCRIPTIONAL REGULATOR RUTR"/>
    <property type="match status" value="1"/>
</dbReference>
<gene>
    <name evidence="6" type="ORF">ON753_17685</name>
</gene>
<reference evidence="6 7" key="1">
    <citation type="journal article" date="2016" name="Int. J. Syst. Evol. Microbiol.">
        <title>Labrenzia salina sp. nov., isolated from the rhizosphere of the halophyte Arthrocnemum macrostachyum.</title>
        <authorList>
            <person name="Camacho M."/>
            <person name="Redondo-Gomez S."/>
            <person name="Rodriguez-Llorente I."/>
            <person name="Rohde M."/>
            <person name="Sproer C."/>
            <person name="Schumann P."/>
            <person name="Klenk H.P."/>
            <person name="Montero-Calasanz M.D.C."/>
        </authorList>
    </citation>
    <scope>NUCLEOTIDE SEQUENCE [LARGE SCALE GENOMIC DNA]</scope>
    <source>
        <strain evidence="6 7">DSM 29163</strain>
    </source>
</reference>
<dbReference type="PROSITE" id="PS50977">
    <property type="entry name" value="HTH_TETR_2"/>
    <property type="match status" value="1"/>
</dbReference>
<evidence type="ECO:0000256" key="2">
    <source>
        <dbReference type="ARBA" id="ARBA00023125"/>
    </source>
</evidence>
<dbReference type="InterPro" id="IPR025996">
    <property type="entry name" value="MT1864/Rv1816-like_C"/>
</dbReference>
<evidence type="ECO:0000256" key="1">
    <source>
        <dbReference type="ARBA" id="ARBA00023015"/>
    </source>
</evidence>
<dbReference type="SUPFAM" id="SSF48498">
    <property type="entry name" value="Tetracyclin repressor-like, C-terminal domain"/>
    <property type="match status" value="1"/>
</dbReference>